<dbReference type="EMBL" id="JBBBZM010000078">
    <property type="protein sequence ID" value="KAL0635067.1"/>
    <property type="molecule type" value="Genomic_DNA"/>
</dbReference>
<dbReference type="InterPro" id="IPR002818">
    <property type="entry name" value="DJ-1/PfpI"/>
</dbReference>
<gene>
    <name evidence="2" type="ORF">Q9L58_005996</name>
</gene>
<keyword evidence="3" id="KW-1185">Reference proteome</keyword>
<sequence>MSQVKVALIVFDCVELLDFAAPLEILSVASTSAGKAFDISILSETPTFKTSNGKGYTMMRDVDLFSPAGDPANWDVIIVPGGSGSRTQMRNEKLLDWIRTFARINVDIPDRKRKVILSVCTGSLILATAGILDGMRVTTHHSARALIKVLAEEHGSDIEVVDDRIVEEALRGKGGEDFGVDVITSGGVSSGIDASFYLVKRLIGVECAKDTASYIEYDWKDMY</sequence>
<dbReference type="InterPro" id="IPR052158">
    <property type="entry name" value="INH-QAR"/>
</dbReference>
<dbReference type="Proteomes" id="UP001447188">
    <property type="component" value="Unassembled WGS sequence"/>
</dbReference>
<dbReference type="PANTHER" id="PTHR43130">
    <property type="entry name" value="ARAC-FAMILY TRANSCRIPTIONAL REGULATOR"/>
    <property type="match status" value="1"/>
</dbReference>
<accession>A0ABR3GH24</accession>
<feature type="domain" description="DJ-1/PfpI" evidence="1">
    <location>
        <begin position="5"/>
        <end position="164"/>
    </location>
</feature>
<dbReference type="InterPro" id="IPR029062">
    <property type="entry name" value="Class_I_gatase-like"/>
</dbReference>
<comment type="caution">
    <text evidence="2">The sequence shown here is derived from an EMBL/GenBank/DDBJ whole genome shotgun (WGS) entry which is preliminary data.</text>
</comment>
<dbReference type="SUPFAM" id="SSF52317">
    <property type="entry name" value="Class I glutamine amidotransferase-like"/>
    <property type="match status" value="1"/>
</dbReference>
<evidence type="ECO:0000313" key="2">
    <source>
        <dbReference type="EMBL" id="KAL0635067.1"/>
    </source>
</evidence>
<reference evidence="2 3" key="1">
    <citation type="submission" date="2024-02" db="EMBL/GenBank/DDBJ databases">
        <title>Discinaceae phylogenomics.</title>
        <authorList>
            <person name="Dirks A.C."/>
            <person name="James T.Y."/>
        </authorList>
    </citation>
    <scope>NUCLEOTIDE SEQUENCE [LARGE SCALE GENOMIC DNA]</scope>
    <source>
        <strain evidence="2 3">ACD0624</strain>
    </source>
</reference>
<dbReference type="Gene3D" id="3.40.50.880">
    <property type="match status" value="1"/>
</dbReference>
<dbReference type="PANTHER" id="PTHR43130:SF3">
    <property type="entry name" value="HTH-TYPE TRANSCRIPTIONAL REGULATOR RV1931C"/>
    <property type="match status" value="1"/>
</dbReference>
<proteinExistence type="predicted"/>
<protein>
    <recommendedName>
        <fullName evidence="1">DJ-1/PfpI domain-containing protein</fullName>
    </recommendedName>
</protein>
<evidence type="ECO:0000313" key="3">
    <source>
        <dbReference type="Proteomes" id="UP001447188"/>
    </source>
</evidence>
<evidence type="ECO:0000259" key="1">
    <source>
        <dbReference type="Pfam" id="PF01965"/>
    </source>
</evidence>
<name>A0ABR3GH24_9PEZI</name>
<dbReference type="CDD" id="cd03139">
    <property type="entry name" value="GATase1_PfpI_2"/>
    <property type="match status" value="1"/>
</dbReference>
<organism evidence="2 3">
    <name type="scientific">Discina gigas</name>
    <dbReference type="NCBI Taxonomy" id="1032678"/>
    <lineage>
        <taxon>Eukaryota</taxon>
        <taxon>Fungi</taxon>
        <taxon>Dikarya</taxon>
        <taxon>Ascomycota</taxon>
        <taxon>Pezizomycotina</taxon>
        <taxon>Pezizomycetes</taxon>
        <taxon>Pezizales</taxon>
        <taxon>Discinaceae</taxon>
        <taxon>Discina</taxon>
    </lineage>
</organism>
<dbReference type="Pfam" id="PF01965">
    <property type="entry name" value="DJ-1_PfpI"/>
    <property type="match status" value="1"/>
</dbReference>